<proteinExistence type="predicted"/>
<comment type="caution">
    <text evidence="4">The sequence shown here is derived from an EMBL/GenBank/DDBJ whole genome shotgun (WGS) entry which is preliminary data.</text>
</comment>
<dbReference type="Pfam" id="PF09603">
    <property type="entry name" value="Fib_succ_major"/>
    <property type="match status" value="1"/>
</dbReference>
<dbReference type="NCBIfam" id="TIGR02145">
    <property type="entry name" value="Fib_succ_major"/>
    <property type="match status" value="1"/>
</dbReference>
<evidence type="ECO:0000313" key="4">
    <source>
        <dbReference type="EMBL" id="MCY1719239.1"/>
    </source>
</evidence>
<dbReference type="Proteomes" id="UP001145087">
    <property type="component" value="Unassembled WGS sequence"/>
</dbReference>
<feature type="domain" description="Fibrobacter succinogenes major paralogous" evidence="3">
    <location>
        <begin position="262"/>
        <end position="429"/>
    </location>
</feature>
<feature type="region of interest" description="Disordered" evidence="1">
    <location>
        <begin position="40"/>
        <end position="71"/>
    </location>
</feature>
<evidence type="ECO:0000256" key="2">
    <source>
        <dbReference type="SAM" id="Phobius"/>
    </source>
</evidence>
<name>A0A9X3F2A7_9BACT</name>
<keyword evidence="2" id="KW-0472">Membrane</keyword>
<feature type="transmembrane region" description="Helical" evidence="2">
    <location>
        <begin position="98"/>
        <end position="117"/>
    </location>
</feature>
<sequence length="430" mass="49404">MKEESISTKLQELFDLYKSAALEKQEYDLLKAELLNKSENSLPTQTETKKRHEIDEVNSDKEKPKIQDETNEPKYTEKLAEVQTIYKTYKRKRNRNRIILIASAFAIIVFVVLSIFVDKNSEKKLALEKEKTAYELIKQKQLVSPCMEYLHDYPNGLYVAEVKALQEDFQWKEAKTSNTVNSYEKYISLYPNGRYVEEANDAKSVIIDKIERKKQDLNTTSNKSNAVIEKETNILANEKRDQIAKNQGFFTDNRDNITYKTIKIGNQIWMAENLAYNAGDGCWAYENNESNVKTYGRLYTWETAKVACPSGWHLPTDEEWKQLEMLIGLSQSEADDFSWRGTSEGAKLKTTSGWKNNGNGSDEYGFSALPSGFRFPNGDFINIGYNGYWWSATENYSESAWARNLLVDTPTIVRDDCGKGRGCSVRCVKD</sequence>
<accession>A0A9X3F2A7</accession>
<dbReference type="RefSeq" id="WP_343331574.1">
    <property type="nucleotide sequence ID" value="NZ_JAPOHD010000005.1"/>
</dbReference>
<keyword evidence="5" id="KW-1185">Reference proteome</keyword>
<reference evidence="4" key="1">
    <citation type="submission" date="2022-11" db="EMBL/GenBank/DDBJ databases">
        <title>Marilongibacter aestuarii gen. nov., sp. nov., isolated from tidal flat sediment.</title>
        <authorList>
            <person name="Jiayan W."/>
        </authorList>
    </citation>
    <scope>NUCLEOTIDE SEQUENCE</scope>
    <source>
        <strain evidence="4">Z1-6</strain>
    </source>
</reference>
<dbReference type="EMBL" id="JAPOHD010000005">
    <property type="protein sequence ID" value="MCY1719239.1"/>
    <property type="molecule type" value="Genomic_DNA"/>
</dbReference>
<dbReference type="AlphaFoldDB" id="A0A9X3F2A7"/>
<evidence type="ECO:0000256" key="1">
    <source>
        <dbReference type="SAM" id="MobiDB-lite"/>
    </source>
</evidence>
<evidence type="ECO:0000313" key="5">
    <source>
        <dbReference type="Proteomes" id="UP001145087"/>
    </source>
</evidence>
<keyword evidence="2" id="KW-0812">Transmembrane</keyword>
<protein>
    <submittedName>
        <fullName evidence="4">Fibrobacter succinogenes major paralogous domain-containing protein</fullName>
    </submittedName>
</protein>
<dbReference type="InterPro" id="IPR011871">
    <property type="entry name" value="Fib_succ_major"/>
</dbReference>
<keyword evidence="2" id="KW-1133">Transmembrane helix</keyword>
<feature type="compositionally biased region" description="Basic and acidic residues" evidence="1">
    <location>
        <begin position="47"/>
        <end position="71"/>
    </location>
</feature>
<gene>
    <name evidence="4" type="ORF">OU798_02745</name>
</gene>
<organism evidence="4 5">
    <name type="scientific">Draconibacterium aestuarii</name>
    <dbReference type="NCBI Taxonomy" id="2998507"/>
    <lineage>
        <taxon>Bacteria</taxon>
        <taxon>Pseudomonadati</taxon>
        <taxon>Bacteroidota</taxon>
        <taxon>Bacteroidia</taxon>
        <taxon>Marinilabiliales</taxon>
        <taxon>Prolixibacteraceae</taxon>
        <taxon>Draconibacterium</taxon>
    </lineage>
</organism>
<evidence type="ECO:0000259" key="3">
    <source>
        <dbReference type="Pfam" id="PF09603"/>
    </source>
</evidence>